<dbReference type="AlphaFoldDB" id="A0A9W7E3Q1"/>
<dbReference type="GO" id="GO:0012505">
    <property type="term" value="C:endomembrane system"/>
    <property type="evidence" value="ECO:0007669"/>
    <property type="project" value="UniProtKB-SubCell"/>
</dbReference>
<accession>A0A9W7E3Q1</accession>
<dbReference type="GO" id="GO:0015184">
    <property type="term" value="F:L-cystine transmembrane transporter activity"/>
    <property type="evidence" value="ECO:0007669"/>
    <property type="project" value="TreeGrafter"/>
</dbReference>
<reference evidence="9" key="1">
    <citation type="submission" date="2022-07" db="EMBL/GenBank/DDBJ databases">
        <title>Genome analysis of Parmales, a sister group of diatoms, reveals the evolutionary specialization of diatoms from phago-mixotrophs to photoautotrophs.</title>
        <authorList>
            <person name="Ban H."/>
            <person name="Sato S."/>
            <person name="Yoshikawa S."/>
            <person name="Kazumasa Y."/>
            <person name="Nakamura Y."/>
            <person name="Ichinomiya M."/>
            <person name="Saitoh K."/>
            <person name="Sato N."/>
            <person name="Blanc-Mathieu R."/>
            <person name="Endo H."/>
            <person name="Kuwata A."/>
            <person name="Ogata H."/>
        </authorList>
    </citation>
    <scope>NUCLEOTIDE SEQUENCE</scope>
</reference>
<keyword evidence="8" id="KW-0732">Signal</keyword>
<feature type="transmembrane region" description="Helical" evidence="7">
    <location>
        <begin position="122"/>
        <end position="140"/>
    </location>
</feature>
<feature type="chain" id="PRO_5040720263" evidence="8">
    <location>
        <begin position="25"/>
        <end position="166"/>
    </location>
</feature>
<proteinExistence type="predicted"/>
<sequence>MSKYSFLTLPTILVASYILQLALPSSDGEGDKTPLPDVYKPLHDWLGWVYFLSWSLSFYPQLLLNIHRGTTLGLSPDYALYNLIGFGCYAVYTLSLSSSSSIRSSYESHHNGSSPLVSSQDVLFAIHAITLSAVGLAQVAHYDGIGTRGRQTPSRNCFVICCCIIR</sequence>
<dbReference type="Proteomes" id="UP001165082">
    <property type="component" value="Unassembled WGS sequence"/>
</dbReference>
<evidence type="ECO:0000256" key="1">
    <source>
        <dbReference type="ARBA" id="ARBA00004127"/>
    </source>
</evidence>
<evidence type="ECO:0000256" key="4">
    <source>
        <dbReference type="ARBA" id="ARBA00022737"/>
    </source>
</evidence>
<evidence type="ECO:0000256" key="7">
    <source>
        <dbReference type="SAM" id="Phobius"/>
    </source>
</evidence>
<name>A0A9W7E3Q1_9STRA</name>
<evidence type="ECO:0000256" key="8">
    <source>
        <dbReference type="SAM" id="SignalP"/>
    </source>
</evidence>
<feature type="transmembrane region" description="Helical" evidence="7">
    <location>
        <begin position="78"/>
        <end position="102"/>
    </location>
</feature>
<protein>
    <submittedName>
        <fullName evidence="9">Uncharacterized protein</fullName>
    </submittedName>
</protein>
<keyword evidence="3 7" id="KW-0812">Transmembrane</keyword>
<comment type="caution">
    <text evidence="9">The sequence shown here is derived from an EMBL/GenBank/DDBJ whole genome shotgun (WGS) entry which is preliminary data.</text>
</comment>
<dbReference type="PANTHER" id="PTHR13131">
    <property type="entry name" value="CYSTINOSIN"/>
    <property type="match status" value="1"/>
</dbReference>
<evidence type="ECO:0000313" key="9">
    <source>
        <dbReference type="EMBL" id="GMH66979.1"/>
    </source>
</evidence>
<keyword evidence="10" id="KW-1185">Reference proteome</keyword>
<gene>
    <name evidence="9" type="ORF">TrRE_jg3720</name>
</gene>
<feature type="signal peptide" evidence="8">
    <location>
        <begin position="1"/>
        <end position="24"/>
    </location>
</feature>
<organism evidence="9 10">
    <name type="scientific">Triparma retinervis</name>
    <dbReference type="NCBI Taxonomy" id="2557542"/>
    <lineage>
        <taxon>Eukaryota</taxon>
        <taxon>Sar</taxon>
        <taxon>Stramenopiles</taxon>
        <taxon>Ochrophyta</taxon>
        <taxon>Bolidophyceae</taxon>
        <taxon>Parmales</taxon>
        <taxon>Triparmaceae</taxon>
        <taxon>Triparma</taxon>
    </lineage>
</organism>
<evidence type="ECO:0000256" key="6">
    <source>
        <dbReference type="ARBA" id="ARBA00023136"/>
    </source>
</evidence>
<evidence type="ECO:0000313" key="10">
    <source>
        <dbReference type="Proteomes" id="UP001165082"/>
    </source>
</evidence>
<keyword evidence="2" id="KW-0813">Transport</keyword>
<keyword evidence="6 7" id="KW-0472">Membrane</keyword>
<dbReference type="InterPro" id="IPR005282">
    <property type="entry name" value="LC_transporter"/>
</dbReference>
<comment type="subcellular location">
    <subcellularLocation>
        <location evidence="1">Endomembrane system</location>
        <topology evidence="1">Multi-pass membrane protein</topology>
    </subcellularLocation>
</comment>
<dbReference type="Pfam" id="PF04193">
    <property type="entry name" value="PQ-loop"/>
    <property type="match status" value="1"/>
</dbReference>
<evidence type="ECO:0000256" key="2">
    <source>
        <dbReference type="ARBA" id="ARBA00022448"/>
    </source>
</evidence>
<keyword evidence="4" id="KW-0677">Repeat</keyword>
<dbReference type="OrthoDB" id="75720at2759"/>
<dbReference type="EMBL" id="BRXZ01004026">
    <property type="protein sequence ID" value="GMH66979.1"/>
    <property type="molecule type" value="Genomic_DNA"/>
</dbReference>
<evidence type="ECO:0000256" key="5">
    <source>
        <dbReference type="ARBA" id="ARBA00022989"/>
    </source>
</evidence>
<keyword evidence="5 7" id="KW-1133">Transmembrane helix</keyword>
<dbReference type="GO" id="GO:0005774">
    <property type="term" value="C:vacuolar membrane"/>
    <property type="evidence" value="ECO:0007669"/>
    <property type="project" value="TreeGrafter"/>
</dbReference>
<dbReference type="Gene3D" id="1.20.1280.290">
    <property type="match status" value="1"/>
</dbReference>
<evidence type="ECO:0000256" key="3">
    <source>
        <dbReference type="ARBA" id="ARBA00022692"/>
    </source>
</evidence>
<feature type="transmembrane region" description="Helical" evidence="7">
    <location>
        <begin position="48"/>
        <end position="66"/>
    </location>
</feature>
<dbReference type="PANTHER" id="PTHR13131:SF5">
    <property type="entry name" value="CYSTINOSIN"/>
    <property type="match status" value="1"/>
</dbReference>
<dbReference type="InterPro" id="IPR006603">
    <property type="entry name" value="PQ-loop_rpt"/>
</dbReference>